<dbReference type="EMBL" id="JAIVGD010000026">
    <property type="protein sequence ID" value="KAH0742209.1"/>
    <property type="molecule type" value="Genomic_DNA"/>
</dbReference>
<evidence type="ECO:0000313" key="4">
    <source>
        <dbReference type="Proteomes" id="UP000826656"/>
    </source>
</evidence>
<dbReference type="PANTHER" id="PTHR33144:SF16">
    <property type="entry name" value="OS02G0129000 PROTEIN"/>
    <property type="match status" value="1"/>
</dbReference>
<evidence type="ECO:0000256" key="2">
    <source>
        <dbReference type="SAM" id="MobiDB-lite"/>
    </source>
</evidence>
<feature type="coiled-coil region" evidence="1">
    <location>
        <begin position="391"/>
        <end position="441"/>
    </location>
</feature>
<evidence type="ECO:0000313" key="3">
    <source>
        <dbReference type="EMBL" id="KAH0742209.1"/>
    </source>
</evidence>
<dbReference type="Pfam" id="PF03004">
    <property type="entry name" value="Transposase_24"/>
    <property type="match status" value="1"/>
</dbReference>
<dbReference type="PANTHER" id="PTHR33144">
    <property type="entry name" value="OS10G0409366 PROTEIN-RELATED"/>
    <property type="match status" value="1"/>
</dbReference>
<feature type="region of interest" description="Disordered" evidence="2">
    <location>
        <begin position="450"/>
        <end position="504"/>
    </location>
</feature>
<protein>
    <submittedName>
        <fullName evidence="3">Uncharacterized protein</fullName>
    </submittedName>
</protein>
<keyword evidence="1" id="KW-0175">Coiled coil</keyword>
<reference evidence="3 4" key="1">
    <citation type="journal article" date="2021" name="bioRxiv">
        <title>Chromosome-scale and haplotype-resolved genome assembly of a tetraploid potato cultivar.</title>
        <authorList>
            <person name="Sun H."/>
            <person name="Jiao W.-B."/>
            <person name="Krause K."/>
            <person name="Campoy J.A."/>
            <person name="Goel M."/>
            <person name="Folz-Donahue K."/>
            <person name="Kukat C."/>
            <person name="Huettel B."/>
            <person name="Schneeberger K."/>
        </authorList>
    </citation>
    <scope>NUCLEOTIDE SEQUENCE [LARGE SCALE GENOMIC DNA]</scope>
    <source>
        <strain evidence="3">SolTubOtavaFocal</strain>
        <tissue evidence="3">Leaves</tissue>
    </source>
</reference>
<dbReference type="Proteomes" id="UP000826656">
    <property type="component" value="Unassembled WGS sequence"/>
</dbReference>
<dbReference type="InterPro" id="IPR004252">
    <property type="entry name" value="Probable_transposase_24"/>
</dbReference>
<proteinExistence type="predicted"/>
<feature type="compositionally biased region" description="Polar residues" evidence="2">
    <location>
        <begin position="455"/>
        <end position="484"/>
    </location>
</feature>
<keyword evidence="4" id="KW-1185">Reference proteome</keyword>
<sequence>MQRSIQFDESIQMQERSKLPIHKSMTQLLSRKEVNTSHMTERTQGEEENQLDIKELQNYKKAKKKSLVPAMSLNHFLEKNGIHVGEEEPYIQPADDVRSMPSPCINENNIEVADGVAPEEVDECVQDKDMDINCSKDGTLEKKKVRGHTACKTIHARNFEEREEVTFDHGQAVGPTGKRVSDLSNFLGTIARNSRFITLLYTGWPAVPKDTKLRMWEYVNTKFIIPAEGEKWVMDGLRDAWRRHKRYVKENYFDKYKTLEDRLKNCPSWIPEVQFRQLIEYWELPTVKAMCSLNSQNRKKQKWRHRMGPVNFGRRATKENNEEPSKAEMFIATRTKNGKQVDPETEVVIGETTDDSFKAVFGNEQPGRVRCYGRYVTRTSLKKDEEIIKIKQKHADEINSFKEEVKELKEEVVELRKLEGLKEEVQELQQLRHLMKLLVKNNPGLNLEDAEGFIGSNQPSPVDSSSARATRGQNLPRSSGSTHGPTLGKETYGDAIGNGGRKLS</sequence>
<accession>A0ABQ7U5L0</accession>
<organism evidence="3 4">
    <name type="scientific">Solanum tuberosum</name>
    <name type="common">Potato</name>
    <dbReference type="NCBI Taxonomy" id="4113"/>
    <lineage>
        <taxon>Eukaryota</taxon>
        <taxon>Viridiplantae</taxon>
        <taxon>Streptophyta</taxon>
        <taxon>Embryophyta</taxon>
        <taxon>Tracheophyta</taxon>
        <taxon>Spermatophyta</taxon>
        <taxon>Magnoliopsida</taxon>
        <taxon>eudicotyledons</taxon>
        <taxon>Gunneridae</taxon>
        <taxon>Pentapetalae</taxon>
        <taxon>asterids</taxon>
        <taxon>lamiids</taxon>
        <taxon>Solanales</taxon>
        <taxon>Solanaceae</taxon>
        <taxon>Solanoideae</taxon>
        <taxon>Solaneae</taxon>
        <taxon>Solanum</taxon>
    </lineage>
</organism>
<name>A0ABQ7U5L0_SOLTU</name>
<gene>
    <name evidence="3" type="ORF">KY290_035252</name>
</gene>
<comment type="caution">
    <text evidence="3">The sequence shown here is derived from an EMBL/GenBank/DDBJ whole genome shotgun (WGS) entry which is preliminary data.</text>
</comment>
<evidence type="ECO:0000256" key="1">
    <source>
        <dbReference type="SAM" id="Coils"/>
    </source>
</evidence>